<dbReference type="GO" id="GO:0003677">
    <property type="term" value="F:DNA binding"/>
    <property type="evidence" value="ECO:0007669"/>
    <property type="project" value="UniProtKB-KW"/>
</dbReference>
<evidence type="ECO:0000313" key="9">
    <source>
        <dbReference type="Proteomes" id="UP000675554"/>
    </source>
</evidence>
<evidence type="ECO:0000256" key="6">
    <source>
        <dbReference type="SAM" id="MobiDB-lite"/>
    </source>
</evidence>
<keyword evidence="5" id="KW-1015">Disulfide bond</keyword>
<dbReference type="Proteomes" id="UP000675554">
    <property type="component" value="Unassembled WGS sequence"/>
</dbReference>
<organism evidence="8 9">
    <name type="scientific">Streptomyces daliensis</name>
    <dbReference type="NCBI Taxonomy" id="299421"/>
    <lineage>
        <taxon>Bacteria</taxon>
        <taxon>Bacillati</taxon>
        <taxon>Actinomycetota</taxon>
        <taxon>Actinomycetes</taxon>
        <taxon>Kitasatosporales</taxon>
        <taxon>Streptomycetaceae</taxon>
        <taxon>Streptomyces</taxon>
    </lineage>
</organism>
<evidence type="ECO:0000313" key="8">
    <source>
        <dbReference type="EMBL" id="MBR7677599.1"/>
    </source>
</evidence>
<proteinExistence type="inferred from homology"/>
<evidence type="ECO:0000256" key="2">
    <source>
        <dbReference type="ARBA" id="ARBA00022529"/>
    </source>
</evidence>
<feature type="transmembrane region" description="Helical" evidence="7">
    <location>
        <begin position="249"/>
        <end position="270"/>
    </location>
</feature>
<keyword evidence="3" id="KW-0044">Antibiotic</keyword>
<comment type="similarity">
    <text evidence="1">Belongs to the neocarzinostatin family.</text>
</comment>
<gene>
    <name evidence="8" type="ORF">KDA82_32345</name>
</gene>
<keyword evidence="7" id="KW-0472">Membrane</keyword>
<sequence length="360" mass="37379">MVGAGLAVPAAASSPSAVAADEGKPSLSLSTKEAGTGGSVTVTGKGWRPKALLTLLMCGQNAIGGTNACANSEGRAVTTSADGTFEKKIPVAEPPKPCPCVVRAATVTGSYASADAAFEVAGHPVKPLPEDAGGGRLTVLAARLEGGGGLLDWFGAPPQGQLVLTVGNLGADRAENPVFEVGTSHGVYAPEWERHQWRGTVDPGKKKRVILPVELSSGAHGDYTVAAKYGGKVLTEQPWDVGRPWGVTLFWILLFLVVPAAVFRVGMAVVDRTRPRQSGQVVSPAGAHAKARAVPLRDRLAARLAERLAKPPAPAAGPPGERAEERTLPWFTPDTLAPRTRRDPQFSAPSDDRPPPKGST</sequence>
<dbReference type="SUPFAM" id="SSF49319">
    <property type="entry name" value="Actinoxanthin-like"/>
    <property type="match status" value="1"/>
</dbReference>
<evidence type="ECO:0000256" key="7">
    <source>
        <dbReference type="SAM" id="Phobius"/>
    </source>
</evidence>
<evidence type="ECO:0000256" key="3">
    <source>
        <dbReference type="ARBA" id="ARBA00023022"/>
    </source>
</evidence>
<evidence type="ECO:0000256" key="1">
    <source>
        <dbReference type="ARBA" id="ARBA00010648"/>
    </source>
</evidence>
<keyword evidence="4" id="KW-0238">DNA-binding</keyword>
<dbReference type="InterPro" id="IPR027273">
    <property type="entry name" value="Neocarzinostatin-like"/>
</dbReference>
<keyword evidence="7" id="KW-1133">Transmembrane helix</keyword>
<evidence type="ECO:0000256" key="4">
    <source>
        <dbReference type="ARBA" id="ARBA00023125"/>
    </source>
</evidence>
<keyword evidence="9" id="KW-1185">Reference proteome</keyword>
<dbReference type="AlphaFoldDB" id="A0A8T4IZP0"/>
<feature type="compositionally biased region" description="Basic and acidic residues" evidence="6">
    <location>
        <begin position="340"/>
        <end position="360"/>
    </location>
</feature>
<comment type="caution">
    <text evidence="8">The sequence shown here is derived from an EMBL/GenBank/DDBJ whole genome shotgun (WGS) entry which is preliminary data.</text>
</comment>
<name>A0A8T4IZP0_9ACTN</name>
<dbReference type="InterPro" id="IPR002186">
    <property type="entry name" value="Neocarzinostatin_fam"/>
</dbReference>
<keyword evidence="7" id="KW-0812">Transmembrane</keyword>
<evidence type="ECO:0008006" key="10">
    <source>
        <dbReference type="Google" id="ProtNLM"/>
    </source>
</evidence>
<accession>A0A8T4IZP0</accession>
<dbReference type="EMBL" id="JAGSMN010001000">
    <property type="protein sequence ID" value="MBR7677599.1"/>
    <property type="molecule type" value="Genomic_DNA"/>
</dbReference>
<reference evidence="8" key="1">
    <citation type="submission" date="2021-04" db="EMBL/GenBank/DDBJ databases">
        <title>Sequencing of actinobacteria type strains.</title>
        <authorList>
            <person name="Nguyen G.-S."/>
            <person name="Wentzel A."/>
        </authorList>
    </citation>
    <scope>NUCLEOTIDE SEQUENCE</scope>
    <source>
        <strain evidence="8">DSM 42095</strain>
    </source>
</reference>
<dbReference type="Gene3D" id="2.60.40.230">
    <property type="entry name" value="Neocarzinostatin-like"/>
    <property type="match status" value="1"/>
</dbReference>
<protein>
    <recommendedName>
        <fullName evidence="10">Neocarzinostatin family protein</fullName>
    </recommendedName>
</protein>
<feature type="region of interest" description="Disordered" evidence="6">
    <location>
        <begin position="14"/>
        <end position="42"/>
    </location>
</feature>
<dbReference type="GO" id="GO:0042742">
    <property type="term" value="P:defense response to bacterium"/>
    <property type="evidence" value="ECO:0007669"/>
    <property type="project" value="UniProtKB-KW"/>
</dbReference>
<keyword evidence="2" id="KW-0929">Antimicrobial</keyword>
<evidence type="ECO:0000256" key="5">
    <source>
        <dbReference type="ARBA" id="ARBA00023157"/>
    </source>
</evidence>
<feature type="region of interest" description="Disordered" evidence="6">
    <location>
        <begin position="308"/>
        <end position="360"/>
    </location>
</feature>
<dbReference type="Pfam" id="PF00960">
    <property type="entry name" value="Neocarzinostat"/>
    <property type="match status" value="1"/>
</dbReference>